<dbReference type="AlphaFoldDB" id="A0A7W7EKY1"/>
<dbReference type="Gene3D" id="3.50.50.60">
    <property type="entry name" value="FAD/NAD(P)-binding domain"/>
    <property type="match status" value="1"/>
</dbReference>
<accession>A0A7W7EKY1</accession>
<sequence>MQYRWGGAMALTRNHVPAFGEIERDVFAACGCNGLGASNSTAAGIAAAEFALGHESELGRVYRQLAAPAPLPPQPLTTIGAKLHLAYREWSAGAE</sequence>
<dbReference type="Proteomes" id="UP000543836">
    <property type="component" value="Unassembled WGS sequence"/>
</dbReference>
<organism evidence="1 2">
    <name type="scientific">Rhizobium leucaenae</name>
    <dbReference type="NCBI Taxonomy" id="29450"/>
    <lineage>
        <taxon>Bacteria</taxon>
        <taxon>Pseudomonadati</taxon>
        <taxon>Pseudomonadota</taxon>
        <taxon>Alphaproteobacteria</taxon>
        <taxon>Hyphomicrobiales</taxon>
        <taxon>Rhizobiaceae</taxon>
        <taxon>Rhizobium/Agrobacterium group</taxon>
        <taxon>Rhizobium</taxon>
    </lineage>
</organism>
<proteinExistence type="predicted"/>
<comment type="caution">
    <text evidence="1">The sequence shown here is derived from an EMBL/GenBank/DDBJ whole genome shotgun (WGS) entry which is preliminary data.</text>
</comment>
<name>A0A7W7EKY1_9HYPH</name>
<gene>
    <name evidence="1" type="ORF">GGE60_003053</name>
</gene>
<evidence type="ECO:0000313" key="1">
    <source>
        <dbReference type="EMBL" id="MBB4568934.1"/>
    </source>
</evidence>
<evidence type="ECO:0000313" key="2">
    <source>
        <dbReference type="Proteomes" id="UP000543836"/>
    </source>
</evidence>
<dbReference type="InterPro" id="IPR036188">
    <property type="entry name" value="FAD/NAD-bd_sf"/>
</dbReference>
<keyword evidence="2" id="KW-1185">Reference proteome</keyword>
<dbReference type="EMBL" id="JACIIG010000006">
    <property type="protein sequence ID" value="MBB4568934.1"/>
    <property type="molecule type" value="Genomic_DNA"/>
</dbReference>
<dbReference type="Gene3D" id="3.30.9.10">
    <property type="entry name" value="D-Amino Acid Oxidase, subunit A, domain 2"/>
    <property type="match status" value="1"/>
</dbReference>
<protein>
    <submittedName>
        <fullName evidence="1">Glycine/D-amino acid oxidase-like deaminating enzyme</fullName>
    </submittedName>
</protein>
<reference evidence="1 2" key="1">
    <citation type="submission" date="2020-08" db="EMBL/GenBank/DDBJ databases">
        <title>Genomic Encyclopedia of Type Strains, Phase IV (KMG-V): Genome sequencing to study the core and pangenomes of soil and plant-associated prokaryotes.</title>
        <authorList>
            <person name="Whitman W."/>
        </authorList>
    </citation>
    <scope>NUCLEOTIDE SEQUENCE [LARGE SCALE GENOMIC DNA]</scope>
    <source>
        <strain evidence="1 2">SEMIA 492</strain>
    </source>
</reference>